<name>A0A1F2UQB1_9ACTN</name>
<evidence type="ECO:0000313" key="3">
    <source>
        <dbReference type="Proteomes" id="UP000178086"/>
    </source>
</evidence>
<dbReference type="Pfam" id="PF10025">
    <property type="entry name" value="DUF2267"/>
    <property type="match status" value="1"/>
</dbReference>
<dbReference type="InterPro" id="IPR003124">
    <property type="entry name" value="WH2_dom"/>
</dbReference>
<reference evidence="2 3" key="1">
    <citation type="journal article" date="2016" name="Nat. Commun.">
        <title>Thousands of microbial genomes shed light on interconnected biogeochemical processes in an aquifer system.</title>
        <authorList>
            <person name="Anantharaman K."/>
            <person name="Brown C.T."/>
            <person name="Hug L.A."/>
            <person name="Sharon I."/>
            <person name="Castelle C.J."/>
            <person name="Probst A.J."/>
            <person name="Thomas B.C."/>
            <person name="Singh A."/>
            <person name="Wilkins M.J."/>
            <person name="Karaoz U."/>
            <person name="Brodie E.L."/>
            <person name="Williams K.H."/>
            <person name="Hubbard S.S."/>
            <person name="Banfield J.F."/>
        </authorList>
    </citation>
    <scope>NUCLEOTIDE SEQUENCE [LARGE SCALE GENOMIC DNA]</scope>
</reference>
<dbReference type="EMBL" id="MELI01000022">
    <property type="protein sequence ID" value="OFW35141.1"/>
    <property type="molecule type" value="Genomic_DNA"/>
</dbReference>
<dbReference type="InterPro" id="IPR038282">
    <property type="entry name" value="DUF2267_sf"/>
</dbReference>
<evidence type="ECO:0000313" key="2">
    <source>
        <dbReference type="EMBL" id="OFW35141.1"/>
    </source>
</evidence>
<dbReference type="Proteomes" id="UP000178086">
    <property type="component" value="Unassembled WGS sequence"/>
</dbReference>
<dbReference type="GO" id="GO:0003779">
    <property type="term" value="F:actin binding"/>
    <property type="evidence" value="ECO:0007669"/>
    <property type="project" value="InterPro"/>
</dbReference>
<organism evidence="2 3">
    <name type="scientific">Candidatus Aquicultor primus</name>
    <dbReference type="NCBI Taxonomy" id="1797195"/>
    <lineage>
        <taxon>Bacteria</taxon>
        <taxon>Bacillati</taxon>
        <taxon>Actinomycetota</taxon>
        <taxon>Candidatus Aquicultoria</taxon>
        <taxon>Candidatus Aquicultorales</taxon>
        <taxon>Candidatus Aquicultoraceae</taxon>
        <taxon>Candidatus Aquicultor</taxon>
    </lineage>
</organism>
<proteinExistence type="predicted"/>
<dbReference type="Gene3D" id="1.10.490.110">
    <property type="entry name" value="Uncharacterized conserved protein DUF2267"/>
    <property type="match status" value="1"/>
</dbReference>
<dbReference type="PROSITE" id="PS51082">
    <property type="entry name" value="WH2"/>
    <property type="match status" value="1"/>
</dbReference>
<accession>A0A1F2UQB1</accession>
<comment type="caution">
    <text evidence="2">The sequence shown here is derived from an EMBL/GenBank/DDBJ whole genome shotgun (WGS) entry which is preliminary data.</text>
</comment>
<protein>
    <recommendedName>
        <fullName evidence="1">WH2 domain-containing protein</fullName>
    </recommendedName>
</protein>
<dbReference type="InterPro" id="IPR018727">
    <property type="entry name" value="DUF2267"/>
</dbReference>
<dbReference type="AlphaFoldDB" id="A0A1F2UQB1"/>
<sequence>MCKDEFVELVSEHAKLGLEDAERVSKSVLLTLRSRLTAVEVLELNDSLACDLEDLWDAGWLQKFASKLQSLRELDRSEFLEQIRQAADLKTTEDATIVTQIVFRILKSSIPKQEIEAMSKALPSDLREFWQAAEAI</sequence>
<evidence type="ECO:0000259" key="1">
    <source>
        <dbReference type="PROSITE" id="PS51082"/>
    </source>
</evidence>
<feature type="domain" description="WH2" evidence="1">
    <location>
        <begin position="75"/>
        <end position="92"/>
    </location>
</feature>
<gene>
    <name evidence="2" type="ORF">A2074_04555</name>
</gene>